<dbReference type="Proteomes" id="UP001330016">
    <property type="component" value="Unassembled WGS sequence"/>
</dbReference>
<keyword evidence="1" id="KW-1133">Transmembrane helix</keyword>
<evidence type="ECO:0000313" key="2">
    <source>
        <dbReference type="EMBL" id="MEE6715114.1"/>
    </source>
</evidence>
<organism evidence="2 3">
    <name type="scientific">Schleiferilactobacillus harbinensis</name>
    <dbReference type="NCBI Taxonomy" id="304207"/>
    <lineage>
        <taxon>Bacteria</taxon>
        <taxon>Bacillati</taxon>
        <taxon>Bacillota</taxon>
        <taxon>Bacilli</taxon>
        <taxon>Lactobacillales</taxon>
        <taxon>Lactobacillaceae</taxon>
        <taxon>Schleiferilactobacillus</taxon>
    </lineage>
</organism>
<dbReference type="Pfam" id="PF03596">
    <property type="entry name" value="Cad"/>
    <property type="match status" value="1"/>
</dbReference>
<gene>
    <name evidence="2" type="ORF">PS435_04495</name>
</gene>
<keyword evidence="1" id="KW-0812">Transmembrane</keyword>
<comment type="caution">
    <text evidence="2">The sequence shown here is derived from an EMBL/GenBank/DDBJ whole genome shotgun (WGS) entry which is preliminary data.</text>
</comment>
<dbReference type="EMBL" id="JAQSGK010000008">
    <property type="protein sequence ID" value="MEE6715114.1"/>
    <property type="molecule type" value="Genomic_DNA"/>
</dbReference>
<feature type="transmembrane region" description="Helical" evidence="1">
    <location>
        <begin position="40"/>
        <end position="62"/>
    </location>
</feature>
<keyword evidence="1" id="KW-0472">Membrane</keyword>
<sequence length="201" mass="21982">MMLNTIITGVTAYISTSLDYLLILMVVFGGTPKHQRGLVYIGDIIGTSVLVAVSIILAYALGFVPQPWLLGLLGLIPIYMGVHLLFGEEDDADAKVNNTMAKHMNVIWKVALITIATCGADNIGIYVPLLTQLEHSAVPLLLITFFVMLTLFCTASLLLSRIPQIAHLLDRYGRYITAVVYCLIGFGVLWEGGTVQHLLHL</sequence>
<dbReference type="InterPro" id="IPR004676">
    <property type="entry name" value="Cd-R_transporter"/>
</dbReference>
<feature type="transmembrane region" description="Helical" evidence="1">
    <location>
        <begin position="106"/>
        <end position="127"/>
    </location>
</feature>
<evidence type="ECO:0000313" key="3">
    <source>
        <dbReference type="Proteomes" id="UP001330016"/>
    </source>
</evidence>
<name>A0ABU7SXN9_9LACO</name>
<protein>
    <submittedName>
        <fullName evidence="2">Cadmium resistance transporter</fullName>
    </submittedName>
</protein>
<dbReference type="RefSeq" id="WP_331243409.1">
    <property type="nucleotide sequence ID" value="NZ_JAQSGJ010000008.1"/>
</dbReference>
<feature type="transmembrane region" description="Helical" evidence="1">
    <location>
        <begin position="68"/>
        <end position="86"/>
    </location>
</feature>
<keyword evidence="3" id="KW-1185">Reference proteome</keyword>
<proteinExistence type="predicted"/>
<reference evidence="2 3" key="1">
    <citation type="submission" date="2023-02" db="EMBL/GenBank/DDBJ databases">
        <title>The predominant lactic acid bacteria and yeasts involved in the spontaneous fermentation of millet during the production of the traditional porridge Hausa koko in Ghana.</title>
        <authorList>
            <person name="Atter A."/>
            <person name="Diaz M."/>
        </authorList>
    </citation>
    <scope>NUCLEOTIDE SEQUENCE [LARGE SCALE GENOMIC DNA]</scope>
    <source>
        <strain evidence="2 3">FI11640</strain>
    </source>
</reference>
<feature type="transmembrane region" description="Helical" evidence="1">
    <location>
        <begin position="139"/>
        <end position="160"/>
    </location>
</feature>
<feature type="transmembrane region" description="Helical" evidence="1">
    <location>
        <begin position="172"/>
        <end position="190"/>
    </location>
</feature>
<evidence type="ECO:0000256" key="1">
    <source>
        <dbReference type="SAM" id="Phobius"/>
    </source>
</evidence>
<accession>A0ABU7SXN9</accession>
<feature type="transmembrane region" description="Helical" evidence="1">
    <location>
        <begin position="6"/>
        <end position="28"/>
    </location>
</feature>